<evidence type="ECO:0000313" key="4">
    <source>
        <dbReference type="EMBL" id="GAV82400.1"/>
    </source>
</evidence>
<feature type="region of interest" description="Disordered" evidence="2">
    <location>
        <begin position="300"/>
        <end position="325"/>
    </location>
</feature>
<dbReference type="FunCoup" id="A0A1Q3CQ70">
    <property type="interactions" value="81"/>
</dbReference>
<dbReference type="InterPro" id="IPR021410">
    <property type="entry name" value="FAF"/>
</dbReference>
<evidence type="ECO:0000259" key="3">
    <source>
        <dbReference type="Pfam" id="PF11250"/>
    </source>
</evidence>
<evidence type="ECO:0000256" key="1">
    <source>
        <dbReference type="ARBA" id="ARBA00008690"/>
    </source>
</evidence>
<organism evidence="4 5">
    <name type="scientific">Cephalotus follicularis</name>
    <name type="common">Albany pitcher plant</name>
    <dbReference type="NCBI Taxonomy" id="3775"/>
    <lineage>
        <taxon>Eukaryota</taxon>
        <taxon>Viridiplantae</taxon>
        <taxon>Streptophyta</taxon>
        <taxon>Embryophyta</taxon>
        <taxon>Tracheophyta</taxon>
        <taxon>Spermatophyta</taxon>
        <taxon>Magnoliopsida</taxon>
        <taxon>eudicotyledons</taxon>
        <taxon>Gunneridae</taxon>
        <taxon>Pentapetalae</taxon>
        <taxon>rosids</taxon>
        <taxon>fabids</taxon>
        <taxon>Oxalidales</taxon>
        <taxon>Cephalotaceae</taxon>
        <taxon>Cephalotus</taxon>
    </lineage>
</organism>
<keyword evidence="5" id="KW-1185">Reference proteome</keyword>
<evidence type="ECO:0000256" key="2">
    <source>
        <dbReference type="SAM" id="MobiDB-lite"/>
    </source>
</evidence>
<evidence type="ECO:0000313" key="5">
    <source>
        <dbReference type="Proteomes" id="UP000187406"/>
    </source>
</evidence>
<dbReference type="EMBL" id="BDDD01002630">
    <property type="protein sequence ID" value="GAV82400.1"/>
    <property type="molecule type" value="Genomic_DNA"/>
</dbReference>
<feature type="compositionally biased region" description="Acidic residues" evidence="2">
    <location>
        <begin position="302"/>
        <end position="311"/>
    </location>
</feature>
<sequence length="485" mass="54128">MSPCLSKSLRLSSTLKIKEEAMVTKKQGIVSILGSDSEIGRSTNIAAASLRRTLSADMSSKKWLNQNGFFSPLKKTASSDSVTELSSDDEEDYGHDNNNKKNIKKPCQCDIWSSILPQKGKEESNCLPSIYVHPLARRSASSLTEKSLEICTESLGSETGSDGFSSYPPSEIGEVEEDKEEEQPEIYQAEHEEKGTESLDGGEFRLVKYNYVNKAPQNRPFPPPLPSLSSASLRVKSHRDNGRLVLEAVSVSSLNNFHAQRQDGRLVLTFATGPLNEDEVRNEELEKNQEEFDEEFCHIEEEEKEEDEEDKEIGGEDVDRGGDKENGYLTEILPKLSRGVISVQRLALMMHKPTNRNSTWPNKFNETVKFVEEGKVEEPTPLAQSLPPRPPRLIPSLHASALGPAAASLNAYEYYWRPKPMAAAGITQQLLPVKNSNNELTLPKNPMANGQQQLITSRGNRGDYLGCKERKRALLFWERQCIATS</sequence>
<proteinExistence type="inferred from homology"/>
<dbReference type="Proteomes" id="UP000187406">
    <property type="component" value="Unassembled WGS sequence"/>
</dbReference>
<feature type="compositionally biased region" description="Polar residues" evidence="2">
    <location>
        <begin position="154"/>
        <end position="168"/>
    </location>
</feature>
<feature type="compositionally biased region" description="Acidic residues" evidence="2">
    <location>
        <begin position="173"/>
        <end position="183"/>
    </location>
</feature>
<dbReference type="PANTHER" id="PTHR33155:SF3">
    <property type="entry name" value="PROTEIN FAF-LIKE, CHLOROPLASTIC"/>
    <property type="match status" value="1"/>
</dbReference>
<dbReference type="STRING" id="3775.A0A1Q3CQ70"/>
<reference evidence="5" key="1">
    <citation type="submission" date="2016-04" db="EMBL/GenBank/DDBJ databases">
        <title>Cephalotus genome sequencing.</title>
        <authorList>
            <person name="Fukushima K."/>
            <person name="Hasebe M."/>
            <person name="Fang X."/>
        </authorList>
    </citation>
    <scope>NUCLEOTIDE SEQUENCE [LARGE SCALE GENOMIC DNA]</scope>
    <source>
        <strain evidence="5">cv. St1</strain>
    </source>
</reference>
<feature type="region of interest" description="Disordered" evidence="2">
    <location>
        <begin position="154"/>
        <end position="183"/>
    </location>
</feature>
<comment type="similarity">
    <text evidence="1">Belongs to the fantastic four family.</text>
</comment>
<dbReference type="InParanoid" id="A0A1Q3CQ70"/>
<dbReference type="OrthoDB" id="1303570at2759"/>
<feature type="domain" description="FAF" evidence="3">
    <location>
        <begin position="221"/>
        <end position="270"/>
    </location>
</feature>
<dbReference type="Pfam" id="PF11250">
    <property type="entry name" value="FAF"/>
    <property type="match status" value="1"/>
</dbReference>
<gene>
    <name evidence="4" type="ORF">CFOL_v3_25852</name>
</gene>
<dbReference type="AlphaFoldDB" id="A0A1Q3CQ70"/>
<accession>A0A1Q3CQ70</accession>
<protein>
    <submittedName>
        <fullName evidence="4">DUF3049 domain-containing protein</fullName>
    </submittedName>
</protein>
<dbReference type="InterPro" id="IPR046431">
    <property type="entry name" value="FAF_dom"/>
</dbReference>
<name>A0A1Q3CQ70_CEPFO</name>
<feature type="compositionally biased region" description="Basic and acidic residues" evidence="2">
    <location>
        <begin position="312"/>
        <end position="325"/>
    </location>
</feature>
<comment type="caution">
    <text evidence="4">The sequence shown here is derived from an EMBL/GenBank/DDBJ whole genome shotgun (WGS) entry which is preliminary data.</text>
</comment>
<dbReference type="PANTHER" id="PTHR33155">
    <property type="entry name" value="FANTASTIC FOUR-LIKE PROTEIN (DUF3049)"/>
    <property type="match status" value="1"/>
</dbReference>
<feature type="region of interest" description="Disordered" evidence="2">
    <location>
        <begin position="80"/>
        <end position="100"/>
    </location>
</feature>